<comment type="caution">
    <text evidence="1">The sequence shown here is derived from an EMBL/GenBank/DDBJ whole genome shotgun (WGS) entry which is preliminary data.</text>
</comment>
<evidence type="ECO:0000313" key="1">
    <source>
        <dbReference type="EMBL" id="KAG0515716.1"/>
    </source>
</evidence>
<protein>
    <submittedName>
        <fullName evidence="1">Uncharacterized protein</fullName>
    </submittedName>
</protein>
<name>A0A921Q697_SORBI</name>
<reference evidence="1" key="1">
    <citation type="journal article" date="2019" name="BMC Genomics">
        <title>A new reference genome for Sorghum bicolor reveals high levels of sequence similarity between sweet and grain genotypes: implications for the genetics of sugar metabolism.</title>
        <authorList>
            <person name="Cooper E.A."/>
            <person name="Brenton Z.W."/>
            <person name="Flinn B.S."/>
            <person name="Jenkins J."/>
            <person name="Shu S."/>
            <person name="Flowers D."/>
            <person name="Luo F."/>
            <person name="Wang Y."/>
            <person name="Xia P."/>
            <person name="Barry K."/>
            <person name="Daum C."/>
            <person name="Lipzen A."/>
            <person name="Yoshinaga Y."/>
            <person name="Schmutz J."/>
            <person name="Saski C."/>
            <person name="Vermerris W."/>
            <person name="Kresovich S."/>
        </authorList>
    </citation>
    <scope>NUCLEOTIDE SEQUENCE</scope>
</reference>
<gene>
    <name evidence="1" type="ORF">BDA96_10G302400</name>
</gene>
<dbReference type="Proteomes" id="UP000807115">
    <property type="component" value="Chromosome 10"/>
</dbReference>
<proteinExistence type="predicted"/>
<organism evidence="1 2">
    <name type="scientific">Sorghum bicolor</name>
    <name type="common">Sorghum</name>
    <name type="synonym">Sorghum vulgare</name>
    <dbReference type="NCBI Taxonomy" id="4558"/>
    <lineage>
        <taxon>Eukaryota</taxon>
        <taxon>Viridiplantae</taxon>
        <taxon>Streptophyta</taxon>
        <taxon>Embryophyta</taxon>
        <taxon>Tracheophyta</taxon>
        <taxon>Spermatophyta</taxon>
        <taxon>Magnoliopsida</taxon>
        <taxon>Liliopsida</taxon>
        <taxon>Poales</taxon>
        <taxon>Poaceae</taxon>
        <taxon>PACMAD clade</taxon>
        <taxon>Panicoideae</taxon>
        <taxon>Andropogonodae</taxon>
        <taxon>Andropogoneae</taxon>
        <taxon>Sorghinae</taxon>
        <taxon>Sorghum</taxon>
    </lineage>
</organism>
<accession>A0A921Q697</accession>
<sequence length="77" mass="8788">MFALVEVVIGAVMSNLLWTRVSDTTTLVFDDQTLGCLSSQLSVFNLFYSLLYTRSVFISCCNGWMRFRVMMNNCVLD</sequence>
<dbReference type="EMBL" id="CM027689">
    <property type="protein sequence ID" value="KAG0515716.1"/>
    <property type="molecule type" value="Genomic_DNA"/>
</dbReference>
<evidence type="ECO:0000313" key="2">
    <source>
        <dbReference type="Proteomes" id="UP000807115"/>
    </source>
</evidence>
<dbReference type="AlphaFoldDB" id="A0A921Q697"/>
<reference evidence="1" key="2">
    <citation type="submission" date="2020-10" db="EMBL/GenBank/DDBJ databases">
        <authorList>
            <person name="Cooper E.A."/>
            <person name="Brenton Z.W."/>
            <person name="Flinn B.S."/>
            <person name="Jenkins J."/>
            <person name="Shu S."/>
            <person name="Flowers D."/>
            <person name="Luo F."/>
            <person name="Wang Y."/>
            <person name="Xia P."/>
            <person name="Barry K."/>
            <person name="Daum C."/>
            <person name="Lipzen A."/>
            <person name="Yoshinaga Y."/>
            <person name="Schmutz J."/>
            <person name="Saski C."/>
            <person name="Vermerris W."/>
            <person name="Kresovich S."/>
        </authorList>
    </citation>
    <scope>NUCLEOTIDE SEQUENCE</scope>
</reference>